<evidence type="ECO:0000256" key="7">
    <source>
        <dbReference type="RuleBase" id="RU000499"/>
    </source>
</evidence>
<comment type="subcellular location">
    <subcellularLocation>
        <location evidence="1">Secreted</location>
    </subcellularLocation>
</comment>
<evidence type="ECO:0000256" key="5">
    <source>
        <dbReference type="ARBA" id="ARBA00022729"/>
    </source>
</evidence>
<dbReference type="InterPro" id="IPR029760">
    <property type="entry name" value="GPX_CS"/>
</dbReference>
<keyword evidence="5" id="KW-0732">Signal</keyword>
<reference evidence="8" key="1">
    <citation type="submission" date="2022-11" db="EMBL/GenBank/DDBJ databases">
        <title>Centuries of genome instability and evolution in soft-shell clam transmissible cancer (bioRxiv).</title>
        <authorList>
            <person name="Hart S.F.M."/>
            <person name="Yonemitsu M.A."/>
            <person name="Giersch R.M."/>
            <person name="Beal B.F."/>
            <person name="Arriagada G."/>
            <person name="Davis B.W."/>
            <person name="Ostrander E.A."/>
            <person name="Goff S.P."/>
            <person name="Metzger M.J."/>
        </authorList>
    </citation>
    <scope>NUCLEOTIDE SEQUENCE</scope>
    <source>
        <strain evidence="8">MELC-2E11</strain>
        <tissue evidence="8">Siphon/mantle</tissue>
    </source>
</reference>
<dbReference type="Pfam" id="PF00255">
    <property type="entry name" value="GSHPx"/>
    <property type="match status" value="1"/>
</dbReference>
<dbReference type="PROSITE" id="PS00763">
    <property type="entry name" value="GLUTATHIONE_PEROXID_2"/>
    <property type="match status" value="1"/>
</dbReference>
<keyword evidence="4 7" id="KW-0575">Peroxidase</keyword>
<gene>
    <name evidence="8" type="ORF">MAR_026624</name>
</gene>
<protein>
    <recommendedName>
        <fullName evidence="7">Glutathione peroxidase</fullName>
    </recommendedName>
</protein>
<comment type="similarity">
    <text evidence="2 7">Belongs to the glutathione peroxidase family.</text>
</comment>
<evidence type="ECO:0000256" key="6">
    <source>
        <dbReference type="ARBA" id="ARBA00023002"/>
    </source>
</evidence>
<dbReference type="PANTHER" id="PTHR11592">
    <property type="entry name" value="GLUTATHIONE PEROXIDASE"/>
    <property type="match status" value="1"/>
</dbReference>
<dbReference type="PRINTS" id="PR01011">
    <property type="entry name" value="GLUTPROXDASE"/>
</dbReference>
<evidence type="ECO:0000313" key="8">
    <source>
        <dbReference type="EMBL" id="WAR12444.1"/>
    </source>
</evidence>
<dbReference type="InterPro" id="IPR000889">
    <property type="entry name" value="Glutathione_peroxidase"/>
</dbReference>
<keyword evidence="3" id="KW-0964">Secreted</keyword>
<keyword evidence="6 7" id="KW-0560">Oxidoreductase</keyword>
<keyword evidence="9" id="KW-1185">Reference proteome</keyword>
<evidence type="ECO:0000256" key="3">
    <source>
        <dbReference type="ARBA" id="ARBA00022525"/>
    </source>
</evidence>
<proteinExistence type="inferred from homology"/>
<evidence type="ECO:0000256" key="1">
    <source>
        <dbReference type="ARBA" id="ARBA00004613"/>
    </source>
</evidence>
<dbReference type="Proteomes" id="UP001164746">
    <property type="component" value="Chromosome 8"/>
</dbReference>
<sequence length="214" mass="23807">MIATDRAVKALLAFFSIFNGRAVGAGDRDGIPPRQVCSPSTGNQTVYDFRFRNVYNNETFDLAQFRGKLTLYHGLNALQSQYGAEGFQIVGFPSNQFHHLEPAWNGEDLMSGIRHNHPGGGFVPGFPLTWKIDSLCPATTRKIVTPALYSPVLMTDIRWNYEKFLVGPDGRPLFRYSPDFETDDPQLNADIRQQLDAIKRNNGGHGGDIVGIFG</sequence>
<evidence type="ECO:0000313" key="9">
    <source>
        <dbReference type="Proteomes" id="UP001164746"/>
    </source>
</evidence>
<evidence type="ECO:0000256" key="4">
    <source>
        <dbReference type="ARBA" id="ARBA00022559"/>
    </source>
</evidence>
<dbReference type="PROSITE" id="PS51355">
    <property type="entry name" value="GLUTATHIONE_PEROXID_3"/>
    <property type="match status" value="1"/>
</dbReference>
<dbReference type="InterPro" id="IPR036249">
    <property type="entry name" value="Thioredoxin-like_sf"/>
</dbReference>
<accession>A0ABY7EU08</accession>
<dbReference type="EMBL" id="CP111019">
    <property type="protein sequence ID" value="WAR12444.1"/>
    <property type="molecule type" value="Genomic_DNA"/>
</dbReference>
<dbReference type="PANTHER" id="PTHR11592:SF88">
    <property type="entry name" value="GLUTATHIONE PEROXIDASE-RELATED"/>
    <property type="match status" value="1"/>
</dbReference>
<organism evidence="8 9">
    <name type="scientific">Mya arenaria</name>
    <name type="common">Soft-shell clam</name>
    <dbReference type="NCBI Taxonomy" id="6604"/>
    <lineage>
        <taxon>Eukaryota</taxon>
        <taxon>Metazoa</taxon>
        <taxon>Spiralia</taxon>
        <taxon>Lophotrochozoa</taxon>
        <taxon>Mollusca</taxon>
        <taxon>Bivalvia</taxon>
        <taxon>Autobranchia</taxon>
        <taxon>Heteroconchia</taxon>
        <taxon>Euheterodonta</taxon>
        <taxon>Imparidentia</taxon>
        <taxon>Neoheterodontei</taxon>
        <taxon>Myida</taxon>
        <taxon>Myoidea</taxon>
        <taxon>Myidae</taxon>
        <taxon>Mya</taxon>
    </lineage>
</organism>
<evidence type="ECO:0000256" key="2">
    <source>
        <dbReference type="ARBA" id="ARBA00006926"/>
    </source>
</evidence>
<name>A0ABY7EU08_MYAAR</name>
<dbReference type="SUPFAM" id="SSF52833">
    <property type="entry name" value="Thioredoxin-like"/>
    <property type="match status" value="1"/>
</dbReference>
<dbReference type="Gene3D" id="3.40.30.10">
    <property type="entry name" value="Glutaredoxin"/>
    <property type="match status" value="1"/>
</dbReference>